<evidence type="ECO:0000313" key="2">
    <source>
        <dbReference type="EMBL" id="TFU20649.1"/>
    </source>
</evidence>
<dbReference type="RefSeq" id="WP_135013782.1">
    <property type="nucleotide sequence ID" value="NZ_JADGLK010000051.1"/>
</dbReference>
<protein>
    <recommendedName>
        <fullName evidence="4">Holin</fullName>
    </recommendedName>
</protein>
<name>A0A4Y9F2C7_9MICC</name>
<dbReference type="Proteomes" id="UP000297951">
    <property type="component" value="Unassembled WGS sequence"/>
</dbReference>
<dbReference type="AlphaFoldDB" id="A0A4Y9F2C7"/>
<keyword evidence="1" id="KW-1133">Transmembrane helix</keyword>
<dbReference type="OrthoDB" id="3268496at2"/>
<reference evidence="2 3" key="1">
    <citation type="submission" date="2019-03" db="EMBL/GenBank/DDBJ databases">
        <title>Diversity of the mouse oral microbiome.</title>
        <authorList>
            <person name="Joseph S."/>
            <person name="Aduse-Opoku J."/>
            <person name="Curtis M."/>
            <person name="Wade W."/>
            <person name="Hashim A."/>
        </authorList>
    </citation>
    <scope>NUCLEOTIDE SEQUENCE [LARGE SCALE GENOMIC DNA]</scope>
    <source>
        <strain evidence="3">irhom_31</strain>
    </source>
</reference>
<evidence type="ECO:0000313" key="3">
    <source>
        <dbReference type="Proteomes" id="UP000297951"/>
    </source>
</evidence>
<feature type="transmembrane region" description="Helical" evidence="1">
    <location>
        <begin position="12"/>
        <end position="30"/>
    </location>
</feature>
<accession>A0A4Y9F2C7</accession>
<proteinExistence type="predicted"/>
<comment type="caution">
    <text evidence="2">The sequence shown here is derived from an EMBL/GenBank/DDBJ whole genome shotgun (WGS) entry which is preliminary data.</text>
</comment>
<evidence type="ECO:0000256" key="1">
    <source>
        <dbReference type="SAM" id="Phobius"/>
    </source>
</evidence>
<dbReference type="InterPro" id="IPR056390">
    <property type="entry name" value="Holin_phage"/>
</dbReference>
<sequence>MKLKAPSPTVRRYIYGVAVAALPLLIAYGVLAEEHAPLWVAALGAVLVPGMAWVNTTPPPAGGGENE</sequence>
<organism evidence="2 3">
    <name type="scientific">Rothia nasimurium</name>
    <dbReference type="NCBI Taxonomy" id="85336"/>
    <lineage>
        <taxon>Bacteria</taxon>
        <taxon>Bacillati</taxon>
        <taxon>Actinomycetota</taxon>
        <taxon>Actinomycetes</taxon>
        <taxon>Micrococcales</taxon>
        <taxon>Micrococcaceae</taxon>
        <taxon>Rothia</taxon>
    </lineage>
</organism>
<evidence type="ECO:0008006" key="4">
    <source>
        <dbReference type="Google" id="ProtNLM"/>
    </source>
</evidence>
<keyword evidence="1" id="KW-0472">Membrane</keyword>
<keyword evidence="1" id="KW-0812">Transmembrane</keyword>
<gene>
    <name evidence="2" type="ORF">E4U03_11005</name>
</gene>
<dbReference type="Pfam" id="PF23809">
    <property type="entry name" value="Phage_holin_9"/>
    <property type="match status" value="1"/>
</dbReference>
<dbReference type="EMBL" id="SPQC01000051">
    <property type="protein sequence ID" value="TFU20649.1"/>
    <property type="molecule type" value="Genomic_DNA"/>
</dbReference>